<organism evidence="6">
    <name type="scientific">Zea mays</name>
    <name type="common">Maize</name>
    <dbReference type="NCBI Taxonomy" id="4577"/>
    <lineage>
        <taxon>Eukaryota</taxon>
        <taxon>Viridiplantae</taxon>
        <taxon>Streptophyta</taxon>
        <taxon>Embryophyta</taxon>
        <taxon>Tracheophyta</taxon>
        <taxon>Spermatophyta</taxon>
        <taxon>Magnoliopsida</taxon>
        <taxon>Liliopsida</taxon>
        <taxon>Poales</taxon>
        <taxon>Poaceae</taxon>
        <taxon>PACMAD clade</taxon>
        <taxon>Panicoideae</taxon>
        <taxon>Andropogonodae</taxon>
        <taxon>Andropogoneae</taxon>
        <taxon>Tripsacinae</taxon>
        <taxon>Zea</taxon>
    </lineage>
</organism>
<name>A0A1D6ELZ4_MAIZE</name>
<evidence type="ECO:0000256" key="2">
    <source>
        <dbReference type="ARBA" id="ARBA00023015"/>
    </source>
</evidence>
<dbReference type="AlphaFoldDB" id="A0A1D6ELZ4"/>
<dbReference type="PANTHER" id="PTHR31384">
    <property type="entry name" value="AUXIN RESPONSE FACTOR 4-RELATED"/>
    <property type="match status" value="1"/>
</dbReference>
<dbReference type="GO" id="GO:0003677">
    <property type="term" value="F:DNA binding"/>
    <property type="evidence" value="ECO:0007669"/>
    <property type="project" value="UniProtKB-KW"/>
</dbReference>
<evidence type="ECO:0000256" key="3">
    <source>
        <dbReference type="ARBA" id="ARBA00023125"/>
    </source>
</evidence>
<evidence type="ECO:0000256" key="5">
    <source>
        <dbReference type="ARBA" id="ARBA00023242"/>
    </source>
</evidence>
<dbReference type="SUPFAM" id="SSF101936">
    <property type="entry name" value="DNA-binding pseudobarrel domain"/>
    <property type="match status" value="1"/>
</dbReference>
<proteinExistence type="predicted"/>
<dbReference type="GO" id="GO:0006355">
    <property type="term" value="P:regulation of DNA-templated transcription"/>
    <property type="evidence" value="ECO:0007669"/>
    <property type="project" value="InterPro"/>
</dbReference>
<dbReference type="GO" id="GO:0009725">
    <property type="term" value="P:response to hormone"/>
    <property type="evidence" value="ECO:0007669"/>
    <property type="project" value="InterPro"/>
</dbReference>
<keyword evidence="2" id="KW-0805">Transcription regulation</keyword>
<sequence>MRKIEPKRSCNPERVNLWEKCTTPLANDSNKAPAYKNKIDKLTRYRHLMEDVLSLLPHVKKDNQDKVESKQSKGNTLNKLLELRSCFSCLSSRREVKKPKKPKVKQRFSRMPHMFWQPRRHLLTTGWSAFVNKKKLVSRDAVLFLRGDNGELRLGVRRAAQLKNGSAFPALYNQCSNLGSLPNVAHAVATKSVFHIYYNPRSGGNAYVIGDSAKPEQKWHAYYATTEHP</sequence>
<accession>A0A1D6ELZ4</accession>
<dbReference type="Gene3D" id="2.40.330.10">
    <property type="entry name" value="DNA-binding pseudobarrel domain"/>
    <property type="match status" value="1"/>
</dbReference>
<protein>
    <recommendedName>
        <fullName evidence="7">TF-B3 domain-containing protein</fullName>
    </recommendedName>
</protein>
<keyword evidence="4" id="KW-0804">Transcription</keyword>
<keyword evidence="3" id="KW-0238">DNA-binding</keyword>
<reference evidence="6" key="1">
    <citation type="submission" date="2015-12" db="EMBL/GenBank/DDBJ databases">
        <title>Update maize B73 reference genome by single molecule sequencing technologies.</title>
        <authorList>
            <consortium name="Maize Genome Sequencing Project"/>
            <person name="Ware D."/>
        </authorList>
    </citation>
    <scope>NUCLEOTIDE SEQUENCE [LARGE SCALE GENOMIC DNA]</scope>
    <source>
        <tissue evidence="6">Seedling</tissue>
    </source>
</reference>
<dbReference type="InterPro" id="IPR044835">
    <property type="entry name" value="ARF_plant"/>
</dbReference>
<keyword evidence="5" id="KW-0539">Nucleus</keyword>
<comment type="subcellular location">
    <subcellularLocation>
        <location evidence="1">Nucleus</location>
    </subcellularLocation>
</comment>
<evidence type="ECO:0000313" key="6">
    <source>
        <dbReference type="EMBL" id="ONM20898.1"/>
    </source>
</evidence>
<dbReference type="InParanoid" id="A0A1D6ELZ4"/>
<dbReference type="EMBL" id="CM007648">
    <property type="protein sequence ID" value="ONM20898.1"/>
    <property type="molecule type" value="Genomic_DNA"/>
</dbReference>
<evidence type="ECO:0000256" key="4">
    <source>
        <dbReference type="ARBA" id="ARBA00023163"/>
    </source>
</evidence>
<dbReference type="ExpressionAtlas" id="A0A1D6ELZ4">
    <property type="expression patterns" value="baseline"/>
</dbReference>
<gene>
    <name evidence="6" type="ORF">ZEAMMB73_Zm00001d005360</name>
</gene>
<evidence type="ECO:0008006" key="7">
    <source>
        <dbReference type="Google" id="ProtNLM"/>
    </source>
</evidence>
<dbReference type="GO" id="GO:0005634">
    <property type="term" value="C:nucleus"/>
    <property type="evidence" value="ECO:0007669"/>
    <property type="project" value="UniProtKB-SubCell"/>
</dbReference>
<dbReference type="InterPro" id="IPR015300">
    <property type="entry name" value="DNA-bd_pseudobarrel_sf"/>
</dbReference>
<dbReference type="PANTHER" id="PTHR31384:SF5">
    <property type="entry name" value="AUXIN RESPONSE FACTOR 3"/>
    <property type="match status" value="1"/>
</dbReference>
<evidence type="ECO:0000256" key="1">
    <source>
        <dbReference type="ARBA" id="ARBA00004123"/>
    </source>
</evidence>